<feature type="compositionally biased region" description="Acidic residues" evidence="1">
    <location>
        <begin position="85"/>
        <end position="94"/>
    </location>
</feature>
<dbReference type="AlphaFoldDB" id="A0AAV3NKF5"/>
<evidence type="ECO:0000313" key="3">
    <source>
        <dbReference type="Proteomes" id="UP001454036"/>
    </source>
</evidence>
<dbReference type="EMBL" id="BAABME010000107">
    <property type="protein sequence ID" value="GAA0139654.1"/>
    <property type="molecule type" value="Genomic_DNA"/>
</dbReference>
<sequence>MQACNEEAKKDKGAALESAAIEAGIKCDYTKEILTTFVNYPQYVARIVRERDIYLNLLVKAWKDRHPDWFNRISLDAPPVPADEPTGEEDDEEDAKLPGEDRAPHS</sequence>
<keyword evidence="3" id="KW-1185">Reference proteome</keyword>
<name>A0AAV3NKF5_LITER</name>
<accession>A0AAV3NKF5</accession>
<feature type="region of interest" description="Disordered" evidence="1">
    <location>
        <begin position="73"/>
        <end position="106"/>
    </location>
</feature>
<evidence type="ECO:0000313" key="2">
    <source>
        <dbReference type="EMBL" id="GAA0139654.1"/>
    </source>
</evidence>
<gene>
    <name evidence="2" type="ORF">LIER_01155</name>
</gene>
<protein>
    <submittedName>
        <fullName evidence="2">Uncharacterized protein</fullName>
    </submittedName>
</protein>
<dbReference type="Proteomes" id="UP001454036">
    <property type="component" value="Unassembled WGS sequence"/>
</dbReference>
<feature type="compositionally biased region" description="Basic and acidic residues" evidence="1">
    <location>
        <begin position="95"/>
        <end position="106"/>
    </location>
</feature>
<evidence type="ECO:0000256" key="1">
    <source>
        <dbReference type="SAM" id="MobiDB-lite"/>
    </source>
</evidence>
<reference evidence="2 3" key="1">
    <citation type="submission" date="2024-01" db="EMBL/GenBank/DDBJ databases">
        <title>The complete chloroplast genome sequence of Lithospermum erythrorhizon: insights into the phylogenetic relationship among Boraginaceae species and the maternal lineages of purple gromwells.</title>
        <authorList>
            <person name="Okada T."/>
            <person name="Watanabe K."/>
        </authorList>
    </citation>
    <scope>NUCLEOTIDE SEQUENCE [LARGE SCALE GENOMIC DNA]</scope>
</reference>
<comment type="caution">
    <text evidence="2">The sequence shown here is derived from an EMBL/GenBank/DDBJ whole genome shotgun (WGS) entry which is preliminary data.</text>
</comment>
<proteinExistence type="predicted"/>
<organism evidence="2 3">
    <name type="scientific">Lithospermum erythrorhizon</name>
    <name type="common">Purple gromwell</name>
    <name type="synonym">Lithospermum officinale var. erythrorhizon</name>
    <dbReference type="NCBI Taxonomy" id="34254"/>
    <lineage>
        <taxon>Eukaryota</taxon>
        <taxon>Viridiplantae</taxon>
        <taxon>Streptophyta</taxon>
        <taxon>Embryophyta</taxon>
        <taxon>Tracheophyta</taxon>
        <taxon>Spermatophyta</taxon>
        <taxon>Magnoliopsida</taxon>
        <taxon>eudicotyledons</taxon>
        <taxon>Gunneridae</taxon>
        <taxon>Pentapetalae</taxon>
        <taxon>asterids</taxon>
        <taxon>lamiids</taxon>
        <taxon>Boraginales</taxon>
        <taxon>Boraginaceae</taxon>
        <taxon>Boraginoideae</taxon>
        <taxon>Lithospermeae</taxon>
        <taxon>Lithospermum</taxon>
    </lineage>
</organism>